<keyword evidence="1" id="KW-0732">Signal</keyword>
<comment type="caution">
    <text evidence="2">The sequence shown here is derived from an EMBL/GenBank/DDBJ whole genome shotgun (WGS) entry which is preliminary data.</text>
</comment>
<accession>A0A178M513</accession>
<dbReference type="EMBL" id="LWQS01000073">
    <property type="protein sequence ID" value="OAN43849.1"/>
    <property type="molecule type" value="Genomic_DNA"/>
</dbReference>
<dbReference type="STRING" id="1707952.A6A03_17645"/>
<evidence type="ECO:0000313" key="2">
    <source>
        <dbReference type="EMBL" id="OAN43849.1"/>
    </source>
</evidence>
<feature type="chain" id="PRO_5008091706" description="DUF5666 domain-containing protein" evidence="1">
    <location>
        <begin position="26"/>
        <end position="199"/>
    </location>
</feature>
<evidence type="ECO:0008006" key="4">
    <source>
        <dbReference type="Google" id="ProtNLM"/>
    </source>
</evidence>
<dbReference type="AlphaFoldDB" id="A0A178M513"/>
<dbReference type="RefSeq" id="WP_066789880.1">
    <property type="nucleotide sequence ID" value="NZ_LWQS01000073.1"/>
</dbReference>
<name>A0A178M513_9CHLR</name>
<evidence type="ECO:0000313" key="3">
    <source>
        <dbReference type="Proteomes" id="UP000078287"/>
    </source>
</evidence>
<evidence type="ECO:0000256" key="1">
    <source>
        <dbReference type="SAM" id="SignalP"/>
    </source>
</evidence>
<feature type="signal peptide" evidence="1">
    <location>
        <begin position="1"/>
        <end position="25"/>
    </location>
</feature>
<proteinExistence type="predicted"/>
<dbReference type="OrthoDB" id="481082at2"/>
<dbReference type="Proteomes" id="UP000078287">
    <property type="component" value="Unassembled WGS sequence"/>
</dbReference>
<sequence length="199" mass="21120">MLNLLIMLSIAVLGALAWSPGATYAQPGQSDTPVTMTGTVTAFKSAPRGEIDGFYLDNGTEVRFPKHWGGAVTQAVAVGAPVRVEGRQHIGRRGDTHVKAQVIVNLNTNARVVIEEAVDISGRITNYTYSRSGRIDGFIMSTGDEVRTPPHLAATIANTLPVGASVRVVGVRKTGKYGEVQIKPDTITNLDTGTVLVIP</sequence>
<keyword evidence="3" id="KW-1185">Reference proteome</keyword>
<protein>
    <recommendedName>
        <fullName evidence="4">DUF5666 domain-containing protein</fullName>
    </recommendedName>
</protein>
<organism evidence="2 3">
    <name type="scientific">Chloroflexus islandicus</name>
    <dbReference type="NCBI Taxonomy" id="1707952"/>
    <lineage>
        <taxon>Bacteria</taxon>
        <taxon>Bacillati</taxon>
        <taxon>Chloroflexota</taxon>
        <taxon>Chloroflexia</taxon>
        <taxon>Chloroflexales</taxon>
        <taxon>Chloroflexineae</taxon>
        <taxon>Chloroflexaceae</taxon>
        <taxon>Chloroflexus</taxon>
    </lineage>
</organism>
<reference evidence="2 3" key="1">
    <citation type="submission" date="2016-04" db="EMBL/GenBank/DDBJ databases">
        <title>Chloroflexus islandicus sp. nov., a thermophilic filamentous anoxygenic phototrophic bacterium from geyser Strokkur (Iceland).</title>
        <authorList>
            <person name="Gaisin V.A."/>
            <person name="Kalashnikov A.M."/>
            <person name="Sukhacheva M.V."/>
            <person name="Grouzdev D.S."/>
            <person name="Ivanov T.M."/>
            <person name="Kuznetsov B."/>
            <person name="Gorlenko V.M."/>
        </authorList>
    </citation>
    <scope>NUCLEOTIDE SEQUENCE [LARGE SCALE GENOMIC DNA]</scope>
    <source>
        <strain evidence="3">isl-2</strain>
    </source>
</reference>
<gene>
    <name evidence="2" type="ORF">A6A03_17645</name>
</gene>